<protein>
    <submittedName>
        <fullName evidence="1">HAD family hydrolase</fullName>
    </submittedName>
</protein>
<dbReference type="EMBL" id="SOHQ01000028">
    <property type="protein sequence ID" value="TFD78425.1"/>
    <property type="molecule type" value="Genomic_DNA"/>
</dbReference>
<dbReference type="InterPro" id="IPR023214">
    <property type="entry name" value="HAD_sf"/>
</dbReference>
<dbReference type="OrthoDB" id="1666512at2"/>
<evidence type="ECO:0000313" key="1">
    <source>
        <dbReference type="EMBL" id="TFD78425.1"/>
    </source>
</evidence>
<accession>A0A4Y8KMI8</accession>
<reference evidence="1 2" key="1">
    <citation type="submission" date="2019-03" db="EMBL/GenBank/DDBJ databases">
        <title>Genomics of glacier-inhabiting Cryobacterium strains.</title>
        <authorList>
            <person name="Liu Q."/>
            <person name="Xin Y.-H."/>
        </authorList>
    </citation>
    <scope>NUCLEOTIDE SEQUENCE [LARGE SCALE GENOMIC DNA]</scope>
    <source>
        <strain evidence="1 2">CGMCC 1.4292</strain>
    </source>
</reference>
<keyword evidence="1" id="KW-0378">Hydrolase</keyword>
<dbReference type="Gene3D" id="3.40.50.1000">
    <property type="entry name" value="HAD superfamily/HAD-like"/>
    <property type="match status" value="1"/>
</dbReference>
<dbReference type="Proteomes" id="UP000298218">
    <property type="component" value="Unassembled WGS sequence"/>
</dbReference>
<sequence length="274" mass="30699">MSALPAIFFADLDATTIYSKRHLSADPDRYTGMTCVETFREEPQSFMTYRAVRQLGALSRELTFVPTTTRDVTQFNRIRLPGVKTTYAIVANGGRILVDGIEDPAWTRVVQERLAAVAPLNTILEEITRKLQHETWVKTISRPADLFACVNAHAETPAWFVEWADSRAARWRCRISSQGRKTFIVPFGISKESAAAEVVRRTGADVTFASGDSTLDEGLMKFADYAIHPRHGALNVRAPYFDETVRSGITAGEEILTYVSSRLERIVKDRPRAV</sequence>
<dbReference type="PIRSF" id="PIRSF030802">
    <property type="entry name" value="UCP030802"/>
    <property type="match status" value="1"/>
</dbReference>
<proteinExistence type="predicted"/>
<dbReference type="AlphaFoldDB" id="A0A4Y8KMI8"/>
<dbReference type="RefSeq" id="WP_134174410.1">
    <property type="nucleotide sequence ID" value="NZ_SODI01000001.1"/>
</dbReference>
<dbReference type="GO" id="GO:0016787">
    <property type="term" value="F:hydrolase activity"/>
    <property type="evidence" value="ECO:0007669"/>
    <property type="project" value="UniProtKB-KW"/>
</dbReference>
<organism evidence="1 2">
    <name type="scientific">Cryobacterium psychrophilum</name>
    <dbReference type="NCBI Taxonomy" id="41988"/>
    <lineage>
        <taxon>Bacteria</taxon>
        <taxon>Bacillati</taxon>
        <taxon>Actinomycetota</taxon>
        <taxon>Actinomycetes</taxon>
        <taxon>Micrococcales</taxon>
        <taxon>Microbacteriaceae</taxon>
        <taxon>Cryobacterium</taxon>
    </lineage>
</organism>
<dbReference type="InterPro" id="IPR024197">
    <property type="entry name" value="TPP-like"/>
</dbReference>
<evidence type="ECO:0000313" key="2">
    <source>
        <dbReference type="Proteomes" id="UP000298218"/>
    </source>
</evidence>
<dbReference type="SUPFAM" id="SSF56784">
    <property type="entry name" value="HAD-like"/>
    <property type="match status" value="1"/>
</dbReference>
<gene>
    <name evidence="1" type="ORF">E3T53_09525</name>
</gene>
<name>A0A4Y8KMI8_9MICO</name>
<keyword evidence="2" id="KW-1185">Reference proteome</keyword>
<dbReference type="InterPro" id="IPR036412">
    <property type="entry name" value="HAD-like_sf"/>
</dbReference>
<comment type="caution">
    <text evidence="1">The sequence shown here is derived from an EMBL/GenBank/DDBJ whole genome shotgun (WGS) entry which is preliminary data.</text>
</comment>